<keyword evidence="2" id="KW-1185">Reference proteome</keyword>
<protein>
    <submittedName>
        <fullName evidence="1">Uncharacterized protein</fullName>
    </submittedName>
</protein>
<gene>
    <name evidence="1" type="ORF">EJC50_29600</name>
</gene>
<dbReference type="EMBL" id="CP034437">
    <property type="protein sequence ID" value="AZN43385.1"/>
    <property type="molecule type" value="Genomic_DNA"/>
</dbReference>
<accession>A0A3S9ACG3</accession>
<organism evidence="1 2">
    <name type="scientific">Paenibacillus albus</name>
    <dbReference type="NCBI Taxonomy" id="2495582"/>
    <lineage>
        <taxon>Bacteria</taxon>
        <taxon>Bacillati</taxon>
        <taxon>Bacillota</taxon>
        <taxon>Bacilli</taxon>
        <taxon>Bacillales</taxon>
        <taxon>Paenibacillaceae</taxon>
        <taxon>Paenibacillus</taxon>
    </lineage>
</organism>
<dbReference type="Proteomes" id="UP000272528">
    <property type="component" value="Chromosome"/>
</dbReference>
<sequence length="68" mass="7610">MRKALELQRHANFAINCVVNDDERIMRMIQCFSEEAHIVEAQLADGIEALEQIAAIAQRALGKSNEGK</sequence>
<proteinExistence type="predicted"/>
<evidence type="ECO:0000313" key="1">
    <source>
        <dbReference type="EMBL" id="AZN43385.1"/>
    </source>
</evidence>
<reference evidence="2" key="1">
    <citation type="submission" date="2018-12" db="EMBL/GenBank/DDBJ databases">
        <title>Genome sequence of Peanibacillus sp.</title>
        <authorList>
            <person name="Subramani G."/>
            <person name="Srinivasan S."/>
            <person name="Kim M.K."/>
        </authorList>
    </citation>
    <scope>NUCLEOTIDE SEQUENCE [LARGE SCALE GENOMIC DNA]</scope>
    <source>
        <strain evidence="2">18JY67-1</strain>
    </source>
</reference>
<evidence type="ECO:0000313" key="2">
    <source>
        <dbReference type="Proteomes" id="UP000272528"/>
    </source>
</evidence>
<dbReference type="AlphaFoldDB" id="A0A3S9ACG3"/>
<dbReference type="RefSeq" id="WP_126019869.1">
    <property type="nucleotide sequence ID" value="NZ_CP034437.1"/>
</dbReference>
<name>A0A3S9ACG3_9BACL</name>
<dbReference type="KEGG" id="palb:EJC50_29600"/>